<keyword evidence="14" id="KW-1185">Reference proteome</keyword>
<evidence type="ECO:0000256" key="11">
    <source>
        <dbReference type="SAM" id="SignalP"/>
    </source>
</evidence>
<dbReference type="PANTHER" id="PTHR34501:SF9">
    <property type="entry name" value="MAJOR OUTER MEMBRANE PROTEIN P.IA"/>
    <property type="match status" value="1"/>
</dbReference>
<name>A0A7G9RT81_9BURK</name>
<evidence type="ECO:0000256" key="6">
    <source>
        <dbReference type="ARBA" id="ARBA00022729"/>
    </source>
</evidence>
<dbReference type="GO" id="GO:0015288">
    <property type="term" value="F:porin activity"/>
    <property type="evidence" value="ECO:0007669"/>
    <property type="project" value="UniProtKB-KW"/>
</dbReference>
<dbReference type="EMBL" id="CP060714">
    <property type="protein sequence ID" value="QNN58806.1"/>
    <property type="molecule type" value="Genomic_DNA"/>
</dbReference>
<protein>
    <submittedName>
        <fullName evidence="13">Porin</fullName>
    </submittedName>
</protein>
<dbReference type="Proteomes" id="UP000515811">
    <property type="component" value="Chromosome"/>
</dbReference>
<dbReference type="Pfam" id="PF13609">
    <property type="entry name" value="Porin_4"/>
    <property type="match status" value="1"/>
</dbReference>
<dbReference type="GO" id="GO:0046930">
    <property type="term" value="C:pore complex"/>
    <property type="evidence" value="ECO:0007669"/>
    <property type="project" value="UniProtKB-KW"/>
</dbReference>
<accession>A0A7G9RT81</accession>
<keyword evidence="7" id="KW-0406">Ion transport</keyword>
<dbReference type="InterPro" id="IPR033900">
    <property type="entry name" value="Gram_neg_porin_domain"/>
</dbReference>
<evidence type="ECO:0000256" key="5">
    <source>
        <dbReference type="ARBA" id="ARBA00022692"/>
    </source>
</evidence>
<dbReference type="GO" id="GO:0009279">
    <property type="term" value="C:cell outer membrane"/>
    <property type="evidence" value="ECO:0007669"/>
    <property type="project" value="UniProtKB-SubCell"/>
</dbReference>
<keyword evidence="4" id="KW-1134">Transmembrane beta strand</keyword>
<dbReference type="InterPro" id="IPR050298">
    <property type="entry name" value="Gram-neg_bact_OMP"/>
</dbReference>
<evidence type="ECO:0000256" key="10">
    <source>
        <dbReference type="ARBA" id="ARBA00023237"/>
    </source>
</evidence>
<keyword evidence="3" id="KW-0813">Transport</keyword>
<evidence type="ECO:0000256" key="1">
    <source>
        <dbReference type="ARBA" id="ARBA00004571"/>
    </source>
</evidence>
<evidence type="ECO:0000256" key="8">
    <source>
        <dbReference type="ARBA" id="ARBA00023114"/>
    </source>
</evidence>
<dbReference type="Gene3D" id="2.40.160.10">
    <property type="entry name" value="Porin"/>
    <property type="match status" value="1"/>
</dbReference>
<proteinExistence type="predicted"/>
<feature type="chain" id="PRO_5028998499" evidence="11">
    <location>
        <begin position="23"/>
        <end position="355"/>
    </location>
</feature>
<dbReference type="PROSITE" id="PS51257">
    <property type="entry name" value="PROKAR_LIPOPROTEIN"/>
    <property type="match status" value="1"/>
</dbReference>
<evidence type="ECO:0000256" key="4">
    <source>
        <dbReference type="ARBA" id="ARBA00022452"/>
    </source>
</evidence>
<keyword evidence="5" id="KW-0812">Transmembrane</keyword>
<dbReference type="CDD" id="cd00342">
    <property type="entry name" value="gram_neg_porins"/>
    <property type="match status" value="1"/>
</dbReference>
<gene>
    <name evidence="13" type="ORF">H9K76_08365</name>
</gene>
<dbReference type="GO" id="GO:0006811">
    <property type="term" value="P:monoatomic ion transport"/>
    <property type="evidence" value="ECO:0007669"/>
    <property type="project" value="UniProtKB-KW"/>
</dbReference>
<comment type="subcellular location">
    <subcellularLocation>
        <location evidence="1">Cell outer membrane</location>
        <topology evidence="1">Multi-pass membrane protein</topology>
    </subcellularLocation>
</comment>
<dbReference type="InterPro" id="IPR002299">
    <property type="entry name" value="Porin_Neis"/>
</dbReference>
<evidence type="ECO:0000313" key="13">
    <source>
        <dbReference type="EMBL" id="QNN58806.1"/>
    </source>
</evidence>
<evidence type="ECO:0000259" key="12">
    <source>
        <dbReference type="Pfam" id="PF13609"/>
    </source>
</evidence>
<feature type="domain" description="Porin" evidence="12">
    <location>
        <begin position="11"/>
        <end position="327"/>
    </location>
</feature>
<dbReference type="PANTHER" id="PTHR34501">
    <property type="entry name" value="PROTEIN YDDL-RELATED"/>
    <property type="match status" value="1"/>
</dbReference>
<organism evidence="13 14">
    <name type="scientific">Diaphorobacter ruginosibacter</name>
    <dbReference type="NCBI Taxonomy" id="1715720"/>
    <lineage>
        <taxon>Bacteria</taxon>
        <taxon>Pseudomonadati</taxon>
        <taxon>Pseudomonadota</taxon>
        <taxon>Betaproteobacteria</taxon>
        <taxon>Burkholderiales</taxon>
        <taxon>Comamonadaceae</taxon>
        <taxon>Diaphorobacter</taxon>
    </lineage>
</organism>
<dbReference type="AlphaFoldDB" id="A0A7G9RT81"/>
<comment type="subunit">
    <text evidence="2">Homotrimer.</text>
</comment>
<evidence type="ECO:0000313" key="14">
    <source>
        <dbReference type="Proteomes" id="UP000515811"/>
    </source>
</evidence>
<dbReference type="PRINTS" id="PR00184">
    <property type="entry name" value="NEISSPPORIN"/>
</dbReference>
<evidence type="ECO:0000256" key="7">
    <source>
        <dbReference type="ARBA" id="ARBA00023065"/>
    </source>
</evidence>
<dbReference type="RefSeq" id="WP_187599493.1">
    <property type="nucleotide sequence ID" value="NZ_CP060714.1"/>
</dbReference>
<reference evidence="13 14" key="1">
    <citation type="submission" date="2020-08" db="EMBL/GenBank/DDBJ databases">
        <title>Genome sequence of Diaphorobacter ruginosibacter DSM 27467T.</title>
        <authorList>
            <person name="Hyun D.-W."/>
            <person name="Bae J.-W."/>
        </authorList>
    </citation>
    <scope>NUCLEOTIDE SEQUENCE [LARGE SCALE GENOMIC DNA]</scope>
    <source>
        <strain evidence="13 14">DSM 27467</strain>
    </source>
</reference>
<dbReference type="InterPro" id="IPR023614">
    <property type="entry name" value="Porin_dom_sf"/>
</dbReference>
<keyword evidence="10" id="KW-0998">Cell outer membrane</keyword>
<keyword evidence="8" id="KW-0626">Porin</keyword>
<keyword evidence="6 11" id="KW-0732">Signal</keyword>
<dbReference type="KEGG" id="drg:H9K76_08365"/>
<dbReference type="SUPFAM" id="SSF56935">
    <property type="entry name" value="Porins"/>
    <property type="match status" value="1"/>
</dbReference>
<feature type="signal peptide" evidence="11">
    <location>
        <begin position="1"/>
        <end position="22"/>
    </location>
</feature>
<evidence type="ECO:0000256" key="2">
    <source>
        <dbReference type="ARBA" id="ARBA00011233"/>
    </source>
</evidence>
<evidence type="ECO:0000256" key="9">
    <source>
        <dbReference type="ARBA" id="ARBA00023136"/>
    </source>
</evidence>
<keyword evidence="9" id="KW-0472">Membrane</keyword>
<sequence>MKKTTRVAICAALAAGATAACAQSTVTVFGIIDANVSHLRSSGNGSVNILGTDGNQSSRIGFRGTEDLGGGLKAGFWLEGALNPDNGTGGSTNANNQPGGASNSGGLTFGRRATLSLASSHWGEVRLGRDFVPGFRNLASFSPFGTNGVGSSSFLFYPVQGAARVTHVRASNSVAYFLPKMGGVYGQAMYAFGENSASGPTRNDGRVMGVRIGYRSGPVDVVVATTHTDISSLNDLRQTNIGGSYDFGVAELMVLWNQNKVGSTSTKTALVGARVPLGQGHVRAAYSRVNASGVANDAQHLAIGYVYDLSKRTAIYGHVARIDNKGNGTNYNLGHAVKSAGGNSDGFEFGVRHTF</sequence>
<evidence type="ECO:0000256" key="3">
    <source>
        <dbReference type="ARBA" id="ARBA00022448"/>
    </source>
</evidence>